<evidence type="ECO:0000313" key="2">
    <source>
        <dbReference type="Proteomes" id="UP000325440"/>
    </source>
</evidence>
<evidence type="ECO:0000313" key="1">
    <source>
        <dbReference type="EMBL" id="VVC30946.1"/>
    </source>
</evidence>
<protein>
    <submittedName>
        <fullName evidence="1">Uncharacterized protein</fullName>
    </submittedName>
</protein>
<reference evidence="1 2" key="1">
    <citation type="submission" date="2019-08" db="EMBL/GenBank/DDBJ databases">
        <authorList>
            <person name="Alioto T."/>
            <person name="Alioto T."/>
            <person name="Gomez Garrido J."/>
        </authorList>
    </citation>
    <scope>NUCLEOTIDE SEQUENCE [LARGE SCALE GENOMIC DNA]</scope>
</reference>
<dbReference type="AlphaFoldDB" id="A0A5E4MHD8"/>
<organism evidence="1 2">
    <name type="scientific">Cinara cedri</name>
    <dbReference type="NCBI Taxonomy" id="506608"/>
    <lineage>
        <taxon>Eukaryota</taxon>
        <taxon>Metazoa</taxon>
        <taxon>Ecdysozoa</taxon>
        <taxon>Arthropoda</taxon>
        <taxon>Hexapoda</taxon>
        <taxon>Insecta</taxon>
        <taxon>Pterygota</taxon>
        <taxon>Neoptera</taxon>
        <taxon>Paraneoptera</taxon>
        <taxon>Hemiptera</taxon>
        <taxon>Sternorrhyncha</taxon>
        <taxon>Aphidomorpha</taxon>
        <taxon>Aphidoidea</taxon>
        <taxon>Aphididae</taxon>
        <taxon>Lachninae</taxon>
        <taxon>Cinara</taxon>
    </lineage>
</organism>
<dbReference type="Proteomes" id="UP000325440">
    <property type="component" value="Unassembled WGS sequence"/>
</dbReference>
<name>A0A5E4MHD8_9HEMI</name>
<keyword evidence="2" id="KW-1185">Reference proteome</keyword>
<dbReference type="OrthoDB" id="10686453at2759"/>
<accession>A0A5E4MHD8</accession>
<gene>
    <name evidence="1" type="ORF">CINCED_3A002132</name>
</gene>
<proteinExistence type="predicted"/>
<sequence>MVIDMVLYIGSKSYIDNSSMSDQLKAIKELPSPLPDVKKDFDKKVYNMEPARGGFVISKKDGTRDFGNEIIGENGVIFTKKSQLNKEVYRVEQGGVAFITGGKIGTHNVQSCVAFIIQDKDTKKTALAHISGHASDIQFVKDILSYMPSGDKEVIMVGARHSSETSNVESILKALLDYEHDIHINRSYVLDSSYIYDERYNFMEACYDFNTTRGDIIVDTSNLTISCGHPFRSMPDKINDIMLEHLVDDLDRLYTLSSKEDIDEYNKDMHKIKYGPTESLATEATVEAAQRSRQYAK</sequence>
<dbReference type="EMBL" id="CABPRJ010000553">
    <property type="protein sequence ID" value="VVC30946.1"/>
    <property type="molecule type" value="Genomic_DNA"/>
</dbReference>